<keyword evidence="2" id="KW-1185">Reference proteome</keyword>
<evidence type="ECO:0000313" key="2">
    <source>
        <dbReference type="Proteomes" id="UP000199636"/>
    </source>
</evidence>
<organism evidence="1 2">
    <name type="scientific">Pseudomonas panipatensis</name>
    <dbReference type="NCBI Taxonomy" id="428992"/>
    <lineage>
        <taxon>Bacteria</taxon>
        <taxon>Pseudomonadati</taxon>
        <taxon>Pseudomonadota</taxon>
        <taxon>Gammaproteobacteria</taxon>
        <taxon>Pseudomonadales</taxon>
        <taxon>Pseudomonadaceae</taxon>
        <taxon>Pseudomonas</taxon>
    </lineage>
</organism>
<accession>A0A1G8NBR8</accession>
<name>A0A1G8NBR8_9PSED</name>
<evidence type="ECO:0000313" key="1">
    <source>
        <dbReference type="EMBL" id="SDI77536.1"/>
    </source>
</evidence>
<dbReference type="EMBL" id="FNDS01000024">
    <property type="protein sequence ID" value="SDI77536.1"/>
    <property type="molecule type" value="Genomic_DNA"/>
</dbReference>
<gene>
    <name evidence="1" type="ORF">SAMN05216272_1249</name>
</gene>
<dbReference type="RefSeq" id="WP_090268532.1">
    <property type="nucleotide sequence ID" value="NZ_FNDS01000024.1"/>
</dbReference>
<reference evidence="2" key="1">
    <citation type="submission" date="2016-10" db="EMBL/GenBank/DDBJ databases">
        <authorList>
            <person name="Varghese N."/>
            <person name="Submissions S."/>
        </authorList>
    </citation>
    <scope>NUCLEOTIDE SEQUENCE [LARGE SCALE GENOMIC DNA]</scope>
    <source>
        <strain evidence="2">CCM 7469</strain>
    </source>
</reference>
<sequence>MQTKPTMKTPKGRELAKEAGKLPGQLAKLDAILAAIAARMAELKRAGLIYAAEHWREGRYLYLIFPMKDGQRPKPAYVGCDPARIAEAQAALARAVEFDALAEQQRRLEWLADSVARQLRSTLAELDVLRHFERTTERAGRELADLER</sequence>
<protein>
    <submittedName>
        <fullName evidence="1">Uncharacterized protein</fullName>
    </submittedName>
</protein>
<dbReference type="AlphaFoldDB" id="A0A1G8NBR8"/>
<proteinExistence type="predicted"/>
<dbReference type="OrthoDB" id="9156384at2"/>
<dbReference type="Proteomes" id="UP000199636">
    <property type="component" value="Unassembled WGS sequence"/>
</dbReference>